<keyword evidence="4" id="KW-0597">Phosphoprotein</keyword>
<comment type="similarity">
    <text evidence="2">Belongs to the MLF family.</text>
</comment>
<keyword evidence="6" id="KW-1185">Reference proteome</keyword>
<organism evidence="5 6">
    <name type="scientific">Oopsacas minuta</name>
    <dbReference type="NCBI Taxonomy" id="111878"/>
    <lineage>
        <taxon>Eukaryota</taxon>
        <taxon>Metazoa</taxon>
        <taxon>Porifera</taxon>
        <taxon>Hexactinellida</taxon>
        <taxon>Hexasterophora</taxon>
        <taxon>Lyssacinosida</taxon>
        <taxon>Leucopsacidae</taxon>
        <taxon>Oopsacas</taxon>
    </lineage>
</organism>
<proteinExistence type="inferred from homology"/>
<keyword evidence="3" id="KW-0963">Cytoplasm</keyword>
<evidence type="ECO:0000256" key="2">
    <source>
        <dbReference type="ARBA" id="ARBA00008332"/>
    </source>
</evidence>
<evidence type="ECO:0000313" key="5">
    <source>
        <dbReference type="EMBL" id="KAI6652600.1"/>
    </source>
</evidence>
<reference evidence="5 6" key="1">
    <citation type="journal article" date="2023" name="BMC Biol.">
        <title>The compact genome of the sponge Oopsacas minuta (Hexactinellida) is lacking key metazoan core genes.</title>
        <authorList>
            <person name="Santini S."/>
            <person name="Schenkelaars Q."/>
            <person name="Jourda C."/>
            <person name="Duchesne M."/>
            <person name="Belahbib H."/>
            <person name="Rocher C."/>
            <person name="Selva M."/>
            <person name="Riesgo A."/>
            <person name="Vervoort M."/>
            <person name="Leys S.P."/>
            <person name="Kodjabachian L."/>
            <person name="Le Bivic A."/>
            <person name="Borchiellini C."/>
            <person name="Claverie J.M."/>
            <person name="Renard E."/>
        </authorList>
    </citation>
    <scope>NUCLEOTIDE SEQUENCE [LARGE SCALE GENOMIC DNA]</scope>
    <source>
        <strain evidence="5">SPO-2</strain>
    </source>
</reference>
<dbReference type="EMBL" id="JAKMXF010000298">
    <property type="protein sequence ID" value="KAI6652600.1"/>
    <property type="molecule type" value="Genomic_DNA"/>
</dbReference>
<dbReference type="Pfam" id="PF10248">
    <property type="entry name" value="Mlf1IP"/>
    <property type="match status" value="1"/>
</dbReference>
<name>A0AAV7JVX7_9METZ</name>
<sequence length="293" mass="35014">MVTIGQRFLDEFDDEFYKQLPSHPFKKGSNFYNYIYALDDDEELMDSAIDDIFWRDYHKARLSGLADPFIGIPFFSSGWRANERLKKFASEDPKDPYSSCSFGILSMSTESCKRPRPIYLARKSIRKGEGHVKQEVKHVYDYKKDKEIVAVVHQIGQKKHVVERHYNHRSGRVQDQEFYEYVEKCDEWWFDYEWKKRIAKLNKKIDEYKRSKIDEYLDTIKAKKEASKKRKPLPSLYPYIYLASSDDDSSDSDEGIEISPLRKKKRKPRVCDIPLSEQIRHFRRDLDRMIPEY</sequence>
<evidence type="ECO:0000256" key="1">
    <source>
        <dbReference type="ARBA" id="ARBA00004496"/>
    </source>
</evidence>
<protein>
    <submittedName>
        <fullName evidence="5">Myeloid leukemia factor isoform X3</fullName>
    </submittedName>
</protein>
<accession>A0AAV7JVX7</accession>
<evidence type="ECO:0000256" key="3">
    <source>
        <dbReference type="ARBA" id="ARBA00022490"/>
    </source>
</evidence>
<dbReference type="InterPro" id="IPR019376">
    <property type="entry name" value="Myeloid_leukemia_factor"/>
</dbReference>
<dbReference type="Proteomes" id="UP001165289">
    <property type="component" value="Unassembled WGS sequence"/>
</dbReference>
<comment type="caution">
    <text evidence="5">The sequence shown here is derived from an EMBL/GenBank/DDBJ whole genome shotgun (WGS) entry which is preliminary data.</text>
</comment>
<evidence type="ECO:0000313" key="6">
    <source>
        <dbReference type="Proteomes" id="UP001165289"/>
    </source>
</evidence>
<gene>
    <name evidence="5" type="ORF">LOD99_4385</name>
</gene>
<evidence type="ECO:0000256" key="4">
    <source>
        <dbReference type="ARBA" id="ARBA00022553"/>
    </source>
</evidence>
<dbReference type="GO" id="GO:0005737">
    <property type="term" value="C:cytoplasm"/>
    <property type="evidence" value="ECO:0007669"/>
    <property type="project" value="UniProtKB-SubCell"/>
</dbReference>
<comment type="subcellular location">
    <subcellularLocation>
        <location evidence="1">Cytoplasm</location>
    </subcellularLocation>
</comment>
<dbReference type="AlphaFoldDB" id="A0AAV7JVX7"/>